<evidence type="ECO:0000313" key="1">
    <source>
        <dbReference type="EMBL" id="PIT02443.1"/>
    </source>
</evidence>
<organism evidence="1 2">
    <name type="scientific">Bradyrhizobium nitroreducens</name>
    <dbReference type="NCBI Taxonomy" id="709803"/>
    <lineage>
        <taxon>Bacteria</taxon>
        <taxon>Pseudomonadati</taxon>
        <taxon>Pseudomonadota</taxon>
        <taxon>Alphaproteobacteria</taxon>
        <taxon>Hyphomicrobiales</taxon>
        <taxon>Nitrobacteraceae</taxon>
        <taxon>Bradyrhizobium</taxon>
    </lineage>
</organism>
<accession>A0A2M6UCX8</accession>
<gene>
    <name evidence="1" type="ORF">TSA1_18035</name>
</gene>
<sequence>MRKDVRLDDQRDDDMRSLRFDYDSVPISVAKFLRGQADRIRRQCTTSLIQIGKALLEAKRHLSHGAFLGWVECEVGIPARTAQAYMRVAGWASDKGATVAHLSPSVLYLLSTTGVPEAFVSDILSRAEAGEHIAPSVVREELKAFRSGELGKGRELEVSAQQSARGDMEWQAIAPDGGSGSAVAQLVAILAQGLSAVDFARVRDIVTSDIVLSDPKLAQNLERAFCGIQACVALI</sequence>
<proteinExistence type="predicted"/>
<evidence type="ECO:0008006" key="3">
    <source>
        <dbReference type="Google" id="ProtNLM"/>
    </source>
</evidence>
<dbReference type="EMBL" id="LFJC01000003">
    <property type="protein sequence ID" value="PIT02443.1"/>
    <property type="molecule type" value="Genomic_DNA"/>
</dbReference>
<reference evidence="1 2" key="1">
    <citation type="submission" date="2015-06" db="EMBL/GenBank/DDBJ databases">
        <title>Comparative genome analysis of nirS-carrying Bradyrhizobium sp. strains.</title>
        <authorList>
            <person name="Ishii S."/>
            <person name="Jang J."/>
            <person name="Nishizawa T."/>
            <person name="Senoo K."/>
        </authorList>
    </citation>
    <scope>NUCLEOTIDE SEQUENCE [LARGE SCALE GENOMIC DNA]</scope>
    <source>
        <strain evidence="1 2">TSA1</strain>
    </source>
</reference>
<dbReference type="Proteomes" id="UP000228930">
    <property type="component" value="Unassembled WGS sequence"/>
</dbReference>
<keyword evidence="2" id="KW-1185">Reference proteome</keyword>
<evidence type="ECO:0000313" key="2">
    <source>
        <dbReference type="Proteomes" id="UP000228930"/>
    </source>
</evidence>
<dbReference type="AlphaFoldDB" id="A0A2M6UCX8"/>
<dbReference type="RefSeq" id="WP_100177630.1">
    <property type="nucleotide sequence ID" value="NZ_LFJC01000003.1"/>
</dbReference>
<dbReference type="Pfam" id="PF11300">
    <property type="entry name" value="DUF3102"/>
    <property type="match status" value="1"/>
</dbReference>
<dbReference type="InterPro" id="IPR021451">
    <property type="entry name" value="DUF3102"/>
</dbReference>
<name>A0A2M6UCX8_9BRAD</name>
<comment type="caution">
    <text evidence="1">The sequence shown here is derived from an EMBL/GenBank/DDBJ whole genome shotgun (WGS) entry which is preliminary data.</text>
</comment>
<protein>
    <recommendedName>
        <fullName evidence="3">DUF3102 domain-containing protein</fullName>
    </recommendedName>
</protein>